<evidence type="ECO:0000256" key="6">
    <source>
        <dbReference type="ARBA" id="ARBA00022840"/>
    </source>
</evidence>
<dbReference type="SUPFAM" id="SSF56037">
    <property type="entry name" value="PheT/TilS domain"/>
    <property type="match status" value="1"/>
</dbReference>
<dbReference type="EC" id="6.3.4.19" evidence="8"/>
<comment type="similarity">
    <text evidence="8">Belongs to the tRNA(Ile)-lysidine synthase family.</text>
</comment>
<evidence type="ECO:0000313" key="10">
    <source>
        <dbReference type="EMBL" id="MFD1736916.1"/>
    </source>
</evidence>
<dbReference type="SUPFAM" id="SSF82829">
    <property type="entry name" value="MesJ substrate recognition domain-like"/>
    <property type="match status" value="1"/>
</dbReference>
<dbReference type="PANTHER" id="PTHR43033:SF1">
    <property type="entry name" value="TRNA(ILE)-LYSIDINE SYNTHASE-RELATED"/>
    <property type="match status" value="1"/>
</dbReference>
<evidence type="ECO:0000256" key="1">
    <source>
        <dbReference type="ARBA" id="ARBA00004496"/>
    </source>
</evidence>
<evidence type="ECO:0000256" key="4">
    <source>
        <dbReference type="ARBA" id="ARBA00022694"/>
    </source>
</evidence>
<dbReference type="InterPro" id="IPR011063">
    <property type="entry name" value="TilS/TtcA_N"/>
</dbReference>
<comment type="function">
    <text evidence="8">Ligates lysine onto the cytidine present at position 34 of the AUA codon-specific tRNA(Ile) that contains the anticodon CAU, in an ATP-dependent manner. Cytidine is converted to lysidine, thus changing the amino acid specificity of the tRNA from methionine to isoleucine.</text>
</comment>
<dbReference type="GO" id="GO:0032267">
    <property type="term" value="F:tRNA(Ile)-lysidine synthase activity"/>
    <property type="evidence" value="ECO:0007669"/>
    <property type="project" value="UniProtKB-EC"/>
</dbReference>
<dbReference type="Pfam" id="PF11734">
    <property type="entry name" value="TilS_C"/>
    <property type="match status" value="1"/>
</dbReference>
<comment type="subcellular location">
    <subcellularLocation>
        <location evidence="1 8">Cytoplasm</location>
    </subcellularLocation>
</comment>
<comment type="domain">
    <text evidence="8">The N-terminal region contains the highly conserved SGGXDS motif, predicted to be a P-loop motif involved in ATP binding.</text>
</comment>
<dbReference type="InterPro" id="IPR012796">
    <property type="entry name" value="Lysidine-tRNA-synth_C"/>
</dbReference>
<dbReference type="Gene3D" id="3.40.50.620">
    <property type="entry name" value="HUPs"/>
    <property type="match status" value="1"/>
</dbReference>
<dbReference type="PANTHER" id="PTHR43033">
    <property type="entry name" value="TRNA(ILE)-LYSIDINE SYNTHASE-RELATED"/>
    <property type="match status" value="1"/>
</dbReference>
<evidence type="ECO:0000256" key="8">
    <source>
        <dbReference type="HAMAP-Rule" id="MF_01161"/>
    </source>
</evidence>
<evidence type="ECO:0000256" key="2">
    <source>
        <dbReference type="ARBA" id="ARBA00022490"/>
    </source>
</evidence>
<dbReference type="HAMAP" id="MF_01161">
    <property type="entry name" value="tRNA_Ile_lys_synt"/>
    <property type="match status" value="1"/>
</dbReference>
<dbReference type="Gene3D" id="3.30.465.60">
    <property type="match status" value="1"/>
</dbReference>
<protein>
    <recommendedName>
        <fullName evidence="8">tRNA(Ile)-lysidine synthase</fullName>
        <ecNumber evidence="8">6.3.4.19</ecNumber>
    </recommendedName>
    <alternativeName>
        <fullName evidence="8">tRNA(Ile)-2-lysyl-cytidine synthase</fullName>
    </alternativeName>
    <alternativeName>
        <fullName evidence="8">tRNA(Ile)-lysidine synthetase</fullName>
    </alternativeName>
</protein>
<organism evidence="10 11">
    <name type="scientific">Bacillus salitolerans</name>
    <dbReference type="NCBI Taxonomy" id="1437434"/>
    <lineage>
        <taxon>Bacteria</taxon>
        <taxon>Bacillati</taxon>
        <taxon>Bacillota</taxon>
        <taxon>Bacilli</taxon>
        <taxon>Bacillales</taxon>
        <taxon>Bacillaceae</taxon>
        <taxon>Bacillus</taxon>
    </lineage>
</organism>
<dbReference type="Pfam" id="PF09179">
    <property type="entry name" value="TilS"/>
    <property type="match status" value="1"/>
</dbReference>
<evidence type="ECO:0000313" key="11">
    <source>
        <dbReference type="Proteomes" id="UP001597214"/>
    </source>
</evidence>
<dbReference type="InterPro" id="IPR012094">
    <property type="entry name" value="tRNA_Ile_lys_synt"/>
</dbReference>
<dbReference type="InterPro" id="IPR012795">
    <property type="entry name" value="tRNA_Ile_lys_synt_N"/>
</dbReference>
<dbReference type="InterPro" id="IPR014729">
    <property type="entry name" value="Rossmann-like_a/b/a_fold"/>
</dbReference>
<evidence type="ECO:0000256" key="3">
    <source>
        <dbReference type="ARBA" id="ARBA00022598"/>
    </source>
</evidence>
<dbReference type="SUPFAM" id="SSF52402">
    <property type="entry name" value="Adenine nucleotide alpha hydrolases-like"/>
    <property type="match status" value="1"/>
</dbReference>
<reference evidence="11" key="1">
    <citation type="journal article" date="2019" name="Int. J. Syst. Evol. Microbiol.">
        <title>The Global Catalogue of Microorganisms (GCM) 10K type strain sequencing project: providing services to taxonomists for standard genome sequencing and annotation.</title>
        <authorList>
            <consortium name="The Broad Institute Genomics Platform"/>
            <consortium name="The Broad Institute Genome Sequencing Center for Infectious Disease"/>
            <person name="Wu L."/>
            <person name="Ma J."/>
        </authorList>
    </citation>
    <scope>NUCLEOTIDE SEQUENCE [LARGE SCALE GENOMIC DNA]</scope>
    <source>
        <strain evidence="11">CCUG 49339</strain>
    </source>
</reference>
<dbReference type="NCBIfam" id="TIGR02433">
    <property type="entry name" value="lysidine_TilS_C"/>
    <property type="match status" value="1"/>
</dbReference>
<sequence>MEEKVKRFIMKNNLLKPNSTIIVGVSGGPDSLALLHYLWVNRESQSWVVIAAHVDHMFRGQESADDMRFVIQFCLEREITFEATQINVREYQEENGLSSQVAARECRFSFFQEVMRKYKADYVAVAQHGDDQIETVLMRLVRGGTNKSIAGIHSKRPFGAGFIVRPFLSLTKKEILQYCENHSLQPRIDPSNQKGIYTRNRFRNEIVPFLKMENPNVHVAFQQFSEQLLEDEYVLEELTKEKMNTVIKKREIDYIEISIDMFLALPISLQRRSLHLILNYLYETRPSSLSNIHIEQVFKLLKSNQPSGSLHFPNSLFVNRSYQTCMFTFKKEKILTYEYPLQKEDKIQLPNGDVLWSELHSDYPSKLSNDLFVLPSEKIEFPLTVRTRKQGDKLELKGMKGTKKIKDIFIDEKVPLVDRETWPIVVDNEGTILWLPGLKKSRHESAREESSLYAILFYQRH</sequence>
<name>A0ABW4LQZ8_9BACI</name>
<dbReference type="Pfam" id="PF01171">
    <property type="entry name" value="ATP_bind_3"/>
    <property type="match status" value="1"/>
</dbReference>
<dbReference type="NCBIfam" id="TIGR02432">
    <property type="entry name" value="lysidine_TilS_N"/>
    <property type="match status" value="1"/>
</dbReference>
<dbReference type="InterPro" id="IPR015262">
    <property type="entry name" value="tRNA_Ile_lys_synt_subst-bd"/>
</dbReference>
<accession>A0ABW4LQZ8</accession>
<dbReference type="RefSeq" id="WP_377928101.1">
    <property type="nucleotide sequence ID" value="NZ_JBHUEM010000013.1"/>
</dbReference>
<feature type="domain" description="Lysidine-tRNA(Ile) synthetase C-terminal" evidence="9">
    <location>
        <begin position="383"/>
        <end position="457"/>
    </location>
</feature>
<comment type="catalytic activity">
    <reaction evidence="7 8">
        <text>cytidine(34) in tRNA(Ile2) + L-lysine + ATP = lysidine(34) in tRNA(Ile2) + AMP + diphosphate + H(+)</text>
        <dbReference type="Rhea" id="RHEA:43744"/>
        <dbReference type="Rhea" id="RHEA-COMP:10625"/>
        <dbReference type="Rhea" id="RHEA-COMP:10670"/>
        <dbReference type="ChEBI" id="CHEBI:15378"/>
        <dbReference type="ChEBI" id="CHEBI:30616"/>
        <dbReference type="ChEBI" id="CHEBI:32551"/>
        <dbReference type="ChEBI" id="CHEBI:33019"/>
        <dbReference type="ChEBI" id="CHEBI:82748"/>
        <dbReference type="ChEBI" id="CHEBI:83665"/>
        <dbReference type="ChEBI" id="CHEBI:456215"/>
        <dbReference type="EC" id="6.3.4.19"/>
    </reaction>
</comment>
<evidence type="ECO:0000259" key="9">
    <source>
        <dbReference type="SMART" id="SM00977"/>
    </source>
</evidence>
<keyword evidence="5 8" id="KW-0547">Nucleotide-binding</keyword>
<keyword evidence="4 8" id="KW-0819">tRNA processing</keyword>
<evidence type="ECO:0000256" key="7">
    <source>
        <dbReference type="ARBA" id="ARBA00048539"/>
    </source>
</evidence>
<dbReference type="CDD" id="cd01992">
    <property type="entry name" value="TilS_N"/>
    <property type="match status" value="1"/>
</dbReference>
<evidence type="ECO:0000256" key="5">
    <source>
        <dbReference type="ARBA" id="ARBA00022741"/>
    </source>
</evidence>
<comment type="caution">
    <text evidence="10">The sequence shown here is derived from an EMBL/GenBank/DDBJ whole genome shotgun (WGS) entry which is preliminary data.</text>
</comment>
<keyword evidence="11" id="KW-1185">Reference proteome</keyword>
<feature type="binding site" evidence="8">
    <location>
        <begin position="26"/>
        <end position="31"/>
    </location>
    <ligand>
        <name>ATP</name>
        <dbReference type="ChEBI" id="CHEBI:30616"/>
    </ligand>
</feature>
<keyword evidence="6 8" id="KW-0067">ATP-binding</keyword>
<keyword evidence="2 8" id="KW-0963">Cytoplasm</keyword>
<gene>
    <name evidence="8 10" type="primary">tilS</name>
    <name evidence="10" type="ORF">ACFSCX_10100</name>
</gene>
<dbReference type="Proteomes" id="UP001597214">
    <property type="component" value="Unassembled WGS sequence"/>
</dbReference>
<dbReference type="EMBL" id="JBHUEM010000013">
    <property type="protein sequence ID" value="MFD1736916.1"/>
    <property type="molecule type" value="Genomic_DNA"/>
</dbReference>
<dbReference type="SMART" id="SM00977">
    <property type="entry name" value="TilS_C"/>
    <property type="match status" value="1"/>
</dbReference>
<keyword evidence="3 8" id="KW-0436">Ligase</keyword>
<proteinExistence type="inferred from homology"/>